<proteinExistence type="predicted"/>
<evidence type="ECO:0000313" key="3">
    <source>
        <dbReference type="Proteomes" id="UP000652761"/>
    </source>
</evidence>
<sequence length="154" mass="16376">MSPPPKKRRGTSPQPKRARPNFARADESVSPMRRGENTSGFFVPLPGIYRGLRGLVGGPAWVEPEACGLAEGELARGARPQGRQTSGPHAQARGAGPQGRRSVGPARRWPGAGGTRTGLAWVTPARGPCTGLARVAPALVWHGFWGFSPLFFFV</sequence>
<dbReference type="EMBL" id="NMUH01000098">
    <property type="protein sequence ID" value="MQL71424.1"/>
    <property type="molecule type" value="Genomic_DNA"/>
</dbReference>
<dbReference type="AlphaFoldDB" id="A0A843TPM8"/>
<name>A0A843TPM8_COLES</name>
<feature type="region of interest" description="Disordered" evidence="1">
    <location>
        <begin position="72"/>
        <end position="121"/>
    </location>
</feature>
<comment type="caution">
    <text evidence="2">The sequence shown here is derived from an EMBL/GenBank/DDBJ whole genome shotgun (WGS) entry which is preliminary data.</text>
</comment>
<protein>
    <submittedName>
        <fullName evidence="2">Uncharacterized protein</fullName>
    </submittedName>
</protein>
<organism evidence="2 3">
    <name type="scientific">Colocasia esculenta</name>
    <name type="common">Wild taro</name>
    <name type="synonym">Arum esculentum</name>
    <dbReference type="NCBI Taxonomy" id="4460"/>
    <lineage>
        <taxon>Eukaryota</taxon>
        <taxon>Viridiplantae</taxon>
        <taxon>Streptophyta</taxon>
        <taxon>Embryophyta</taxon>
        <taxon>Tracheophyta</taxon>
        <taxon>Spermatophyta</taxon>
        <taxon>Magnoliopsida</taxon>
        <taxon>Liliopsida</taxon>
        <taxon>Araceae</taxon>
        <taxon>Aroideae</taxon>
        <taxon>Colocasieae</taxon>
        <taxon>Colocasia</taxon>
    </lineage>
</organism>
<dbReference type="Proteomes" id="UP000652761">
    <property type="component" value="Unassembled WGS sequence"/>
</dbReference>
<feature type="compositionally biased region" description="Basic residues" evidence="1">
    <location>
        <begin position="1"/>
        <end position="10"/>
    </location>
</feature>
<feature type="region of interest" description="Disordered" evidence="1">
    <location>
        <begin position="1"/>
        <end position="40"/>
    </location>
</feature>
<reference evidence="2" key="1">
    <citation type="submission" date="2017-07" db="EMBL/GenBank/DDBJ databases">
        <title>Taro Niue Genome Assembly and Annotation.</title>
        <authorList>
            <person name="Atibalentja N."/>
            <person name="Keating K."/>
            <person name="Fields C.J."/>
        </authorList>
    </citation>
    <scope>NUCLEOTIDE SEQUENCE</scope>
    <source>
        <strain evidence="2">Niue_2</strain>
        <tissue evidence="2">Leaf</tissue>
    </source>
</reference>
<accession>A0A843TPM8</accession>
<evidence type="ECO:0000313" key="2">
    <source>
        <dbReference type="EMBL" id="MQL71424.1"/>
    </source>
</evidence>
<gene>
    <name evidence="2" type="ORF">Taro_003767</name>
</gene>
<keyword evidence="3" id="KW-1185">Reference proteome</keyword>
<evidence type="ECO:0000256" key="1">
    <source>
        <dbReference type="SAM" id="MobiDB-lite"/>
    </source>
</evidence>